<dbReference type="InterPro" id="IPR004101">
    <property type="entry name" value="Mur_ligase_C"/>
</dbReference>
<evidence type="ECO:0000259" key="14">
    <source>
        <dbReference type="Pfam" id="PF01225"/>
    </source>
</evidence>
<comment type="cofactor">
    <cofactor evidence="12">
        <name>Mg(2+)</name>
        <dbReference type="ChEBI" id="CHEBI:18420"/>
    </cofactor>
</comment>
<dbReference type="EC" id="6.3.2.-" evidence="12"/>
<dbReference type="Pfam" id="PF02875">
    <property type="entry name" value="Mur_ligase_C"/>
    <property type="match status" value="1"/>
</dbReference>
<dbReference type="PANTHER" id="PTHR23135">
    <property type="entry name" value="MUR LIGASE FAMILY MEMBER"/>
    <property type="match status" value="1"/>
</dbReference>
<keyword evidence="11 12" id="KW-0961">Cell wall biogenesis/degradation</keyword>
<dbReference type="Pfam" id="PF08245">
    <property type="entry name" value="Mur_ligase_M"/>
    <property type="match status" value="1"/>
</dbReference>
<dbReference type="InterPro" id="IPR000713">
    <property type="entry name" value="Mur_ligase_N"/>
</dbReference>
<evidence type="ECO:0000256" key="1">
    <source>
        <dbReference type="ARBA" id="ARBA00004752"/>
    </source>
</evidence>
<feature type="binding site" evidence="12">
    <location>
        <begin position="112"/>
        <end position="118"/>
    </location>
    <ligand>
        <name>ATP</name>
        <dbReference type="ChEBI" id="CHEBI:30616"/>
    </ligand>
</feature>
<feature type="binding site" evidence="12">
    <location>
        <position position="178"/>
    </location>
    <ligand>
        <name>UDP-N-acetyl-alpha-D-muramoyl-L-alanyl-D-glutamate</name>
        <dbReference type="ChEBI" id="CHEBI:83900"/>
    </ligand>
</feature>
<dbReference type="GO" id="GO:0071555">
    <property type="term" value="P:cell wall organization"/>
    <property type="evidence" value="ECO:0007669"/>
    <property type="project" value="UniProtKB-KW"/>
</dbReference>
<feature type="domain" description="Mur ligase C-terminal" evidence="15">
    <location>
        <begin position="328"/>
        <end position="457"/>
    </location>
</feature>
<evidence type="ECO:0000256" key="10">
    <source>
        <dbReference type="ARBA" id="ARBA00023306"/>
    </source>
</evidence>
<protein>
    <recommendedName>
        <fullName evidence="12">UDP-N-acetylmuramyl-tripeptide synthetase</fullName>
        <ecNumber evidence="12">6.3.2.-</ecNumber>
    </recommendedName>
    <alternativeName>
        <fullName evidence="12">UDP-MurNAc-tripeptide synthetase</fullName>
    </alternativeName>
</protein>
<feature type="binding site" evidence="12">
    <location>
        <position position="184"/>
    </location>
    <ligand>
        <name>UDP-N-acetyl-alpha-D-muramoyl-L-alanyl-D-glutamate</name>
        <dbReference type="ChEBI" id="CHEBI:83900"/>
    </ligand>
</feature>
<dbReference type="GO" id="GO:0008360">
    <property type="term" value="P:regulation of cell shape"/>
    <property type="evidence" value="ECO:0007669"/>
    <property type="project" value="UniProtKB-KW"/>
</dbReference>
<organism evidence="17 18">
    <name type="scientific">Desemzia incerta</name>
    <dbReference type="NCBI Taxonomy" id="82801"/>
    <lineage>
        <taxon>Bacteria</taxon>
        <taxon>Bacillati</taxon>
        <taxon>Bacillota</taxon>
        <taxon>Bacilli</taxon>
        <taxon>Lactobacillales</taxon>
        <taxon>Carnobacteriaceae</taxon>
        <taxon>Desemzia</taxon>
    </lineage>
</organism>
<dbReference type="GO" id="GO:0004326">
    <property type="term" value="F:tetrahydrofolylpolyglutamate synthase activity"/>
    <property type="evidence" value="ECO:0007669"/>
    <property type="project" value="InterPro"/>
</dbReference>
<keyword evidence="18" id="KW-1185">Reference proteome</keyword>
<dbReference type="Gene3D" id="3.90.190.20">
    <property type="entry name" value="Mur ligase, C-terminal domain"/>
    <property type="match status" value="1"/>
</dbReference>
<dbReference type="OrthoDB" id="9800958at2"/>
<evidence type="ECO:0000256" key="8">
    <source>
        <dbReference type="ARBA" id="ARBA00022960"/>
    </source>
</evidence>
<dbReference type="InterPro" id="IPR005761">
    <property type="entry name" value="UDP-N-AcMur-Glu-dNH2Pim_ligase"/>
</dbReference>
<evidence type="ECO:0000256" key="3">
    <source>
        <dbReference type="ARBA" id="ARBA00022490"/>
    </source>
</evidence>
<keyword evidence="9 12" id="KW-0573">Peptidoglycan synthesis</keyword>
<accession>A0A1I5UPA4</accession>
<dbReference type="STRING" id="82801.SAMN04488506_0112"/>
<dbReference type="InterPro" id="IPR036615">
    <property type="entry name" value="Mur_ligase_C_dom_sf"/>
</dbReference>
<evidence type="ECO:0000256" key="5">
    <source>
        <dbReference type="ARBA" id="ARBA00022618"/>
    </source>
</evidence>
<evidence type="ECO:0000259" key="16">
    <source>
        <dbReference type="Pfam" id="PF08245"/>
    </source>
</evidence>
<gene>
    <name evidence="12" type="primary">murE</name>
    <name evidence="17" type="ORF">SAMN04488506_0112</name>
</gene>
<dbReference type="UniPathway" id="UPA00219"/>
<dbReference type="Gene3D" id="3.40.1390.10">
    <property type="entry name" value="MurE/MurF, N-terminal domain"/>
    <property type="match status" value="1"/>
</dbReference>
<evidence type="ECO:0000256" key="2">
    <source>
        <dbReference type="ARBA" id="ARBA00005898"/>
    </source>
</evidence>
<feature type="binding site" evidence="12">
    <location>
        <position position="153"/>
    </location>
    <ligand>
        <name>UDP-N-acetyl-alpha-D-muramoyl-L-alanyl-D-glutamate</name>
        <dbReference type="ChEBI" id="CHEBI:83900"/>
    </ligand>
</feature>
<comment type="caution">
    <text evidence="12">Lacks conserved residue(s) required for the propagation of feature annotation.</text>
</comment>
<dbReference type="SUPFAM" id="SSF63418">
    <property type="entry name" value="MurE/MurF N-terminal domain"/>
    <property type="match status" value="1"/>
</dbReference>
<reference evidence="17 18" key="1">
    <citation type="submission" date="2016-10" db="EMBL/GenBank/DDBJ databases">
        <authorList>
            <person name="de Groot N.N."/>
        </authorList>
    </citation>
    <scope>NUCLEOTIDE SEQUENCE [LARGE SCALE GENOMIC DNA]</scope>
    <source>
        <strain evidence="17 18">DSM 20581</strain>
    </source>
</reference>
<dbReference type="GO" id="GO:0005737">
    <property type="term" value="C:cytoplasm"/>
    <property type="evidence" value="ECO:0007669"/>
    <property type="project" value="UniProtKB-SubCell"/>
</dbReference>
<evidence type="ECO:0000313" key="18">
    <source>
        <dbReference type="Proteomes" id="UP000199136"/>
    </source>
</evidence>
<dbReference type="HAMAP" id="MF_00208">
    <property type="entry name" value="MurE"/>
    <property type="match status" value="1"/>
</dbReference>
<dbReference type="NCBIfam" id="TIGR01085">
    <property type="entry name" value="murE"/>
    <property type="match status" value="1"/>
</dbReference>
<evidence type="ECO:0000256" key="12">
    <source>
        <dbReference type="HAMAP-Rule" id="MF_00208"/>
    </source>
</evidence>
<dbReference type="Gene3D" id="3.40.1190.10">
    <property type="entry name" value="Mur-like, catalytic domain"/>
    <property type="match status" value="1"/>
</dbReference>
<keyword evidence="3 12" id="KW-0963">Cytoplasm</keyword>
<comment type="similarity">
    <text evidence="2 12">Belongs to the MurCDEF family. MurE subfamily.</text>
</comment>
<keyword evidence="7 12" id="KW-0067">ATP-binding</keyword>
<dbReference type="GO" id="GO:0009252">
    <property type="term" value="P:peptidoglycan biosynthetic process"/>
    <property type="evidence" value="ECO:0007669"/>
    <property type="project" value="UniProtKB-UniRule"/>
</dbReference>
<comment type="PTM">
    <text evidence="12">Carboxylation is probably crucial for Mg(2+) binding and, consequently, for the gamma-phosphate positioning of ATP.</text>
</comment>
<feature type="binding site" evidence="12">
    <location>
        <position position="186"/>
    </location>
    <ligand>
        <name>UDP-N-acetyl-alpha-D-muramoyl-L-alanyl-D-glutamate</name>
        <dbReference type="ChEBI" id="CHEBI:83900"/>
    </ligand>
</feature>
<dbReference type="Proteomes" id="UP000199136">
    <property type="component" value="Unassembled WGS sequence"/>
</dbReference>
<dbReference type="PROSITE" id="PS01011">
    <property type="entry name" value="FOLYLPOLYGLU_SYNT_1"/>
    <property type="match status" value="1"/>
</dbReference>
<keyword evidence="12" id="KW-0460">Magnesium</keyword>
<evidence type="ECO:0000259" key="15">
    <source>
        <dbReference type="Pfam" id="PF02875"/>
    </source>
</evidence>
<sequence length="484" mass="54191">MKLKQLIESFSSLSEFSGVDLEMEVTGITDDSRNVKPGMLFVAIKGYQFDGHDYIRDAAKNGASLIIGEAVQPNIGDTPYVLTKNSRKMLGQLCKTFYGNASDNKIVIGVTGTNGKTTTCYLLKHLLEKAGYSTSLIGTIEYVINGQTSKSLNTTPSALLIHQMMAQSTDQVVIVEVSSHGLTQYRLEGITFDYALFTNLQHDHLDYHHTMEEYFEAKALLFDKLKPDGKAVINIDDTWGQHLAQRLLAKNVETITIGHDEKATFKLLSKKGKDIQVDTEGSVETIYSTLIGMHNVYNLAMASGVIVDMGYTIDHINDSLKDFAGIPGRFETLAIIDGVHYISDYAHTDLALQYCIDSIRECKANKIIHIFGFRGNRDSTKRVPMLQTSHRLSDYTILTTDDLNGTYEEEMKQTYETLVEEAQLEDHIDIIMDRTIAIQEAQKIAQPGDYVILTGKGPESYKEEFQMGTHSDKETVLQLKLMQY</sequence>
<dbReference type="PANTHER" id="PTHR23135:SF4">
    <property type="entry name" value="UDP-N-ACETYLMURAMOYL-L-ALANYL-D-GLUTAMATE--2,6-DIAMINOPIMELATE LIGASE MURE HOMOLOG, CHLOROPLASTIC"/>
    <property type="match status" value="1"/>
</dbReference>
<dbReference type="InterPro" id="IPR035911">
    <property type="entry name" value="MurE/MurF_N"/>
</dbReference>
<evidence type="ECO:0000256" key="6">
    <source>
        <dbReference type="ARBA" id="ARBA00022741"/>
    </source>
</evidence>
<dbReference type="InterPro" id="IPR036565">
    <property type="entry name" value="Mur-like_cat_sf"/>
</dbReference>
<dbReference type="GO" id="GO:0000287">
    <property type="term" value="F:magnesium ion binding"/>
    <property type="evidence" value="ECO:0007669"/>
    <property type="project" value="UniProtKB-UniRule"/>
</dbReference>
<evidence type="ECO:0000256" key="9">
    <source>
        <dbReference type="ARBA" id="ARBA00022984"/>
    </source>
</evidence>
<dbReference type="SUPFAM" id="SSF53244">
    <property type="entry name" value="MurD-like peptide ligases, peptide-binding domain"/>
    <property type="match status" value="1"/>
</dbReference>
<dbReference type="InterPro" id="IPR018109">
    <property type="entry name" value="Folylpolyglutamate_synth_CS"/>
</dbReference>
<dbReference type="GO" id="GO:0005524">
    <property type="term" value="F:ATP binding"/>
    <property type="evidence" value="ECO:0007669"/>
    <property type="project" value="UniProtKB-UniRule"/>
</dbReference>
<feature type="modified residue" description="N6-carboxylysine" evidence="12">
    <location>
        <position position="218"/>
    </location>
</feature>
<dbReference type="GO" id="GO:0051301">
    <property type="term" value="P:cell division"/>
    <property type="evidence" value="ECO:0007669"/>
    <property type="project" value="UniProtKB-KW"/>
</dbReference>
<dbReference type="NCBIfam" id="NF001126">
    <property type="entry name" value="PRK00139.1-4"/>
    <property type="match status" value="1"/>
</dbReference>
<dbReference type="RefSeq" id="WP_092479121.1">
    <property type="nucleotide sequence ID" value="NZ_FOXW01000001.1"/>
</dbReference>
<evidence type="ECO:0000256" key="7">
    <source>
        <dbReference type="ARBA" id="ARBA00022840"/>
    </source>
</evidence>
<comment type="function">
    <text evidence="12">Catalyzes the addition of an amino acid to the nucleotide precursor UDP-N-acetylmuramoyl-L-alanyl-D-glutamate (UMAG) in the biosynthesis of bacterial cell-wall peptidoglycan.</text>
</comment>
<evidence type="ECO:0000256" key="13">
    <source>
        <dbReference type="RuleBase" id="RU004135"/>
    </source>
</evidence>
<name>A0A1I5UPA4_9LACT</name>
<dbReference type="EMBL" id="FOXW01000001">
    <property type="protein sequence ID" value="SFP97075.1"/>
    <property type="molecule type" value="Genomic_DNA"/>
</dbReference>
<feature type="binding site" evidence="12">
    <location>
        <position position="32"/>
    </location>
    <ligand>
        <name>UDP-N-acetyl-alpha-D-muramoyl-L-alanyl-D-glutamate</name>
        <dbReference type="ChEBI" id="CHEBI:83900"/>
    </ligand>
</feature>
<evidence type="ECO:0000256" key="11">
    <source>
        <dbReference type="ARBA" id="ARBA00023316"/>
    </source>
</evidence>
<keyword evidence="5 12" id="KW-0132">Cell division</keyword>
<dbReference type="InterPro" id="IPR013221">
    <property type="entry name" value="Mur_ligase_cen"/>
</dbReference>
<dbReference type="Pfam" id="PF01225">
    <property type="entry name" value="Mur_ligase"/>
    <property type="match status" value="1"/>
</dbReference>
<comment type="pathway">
    <text evidence="1 12 13">Cell wall biogenesis; peptidoglycan biosynthesis.</text>
</comment>
<keyword evidence="8 12" id="KW-0133">Cell shape</keyword>
<keyword evidence="4 12" id="KW-0436">Ligase</keyword>
<evidence type="ECO:0000313" key="17">
    <source>
        <dbReference type="EMBL" id="SFP97075.1"/>
    </source>
</evidence>
<keyword evidence="10 12" id="KW-0131">Cell cycle</keyword>
<evidence type="ECO:0000256" key="4">
    <source>
        <dbReference type="ARBA" id="ARBA00022598"/>
    </source>
</evidence>
<dbReference type="SUPFAM" id="SSF53623">
    <property type="entry name" value="MurD-like peptide ligases, catalytic domain"/>
    <property type="match status" value="1"/>
</dbReference>
<proteinExistence type="inferred from homology"/>
<keyword evidence="6 12" id="KW-0547">Nucleotide-binding</keyword>
<comment type="subcellular location">
    <subcellularLocation>
        <location evidence="12 13">Cytoplasm</location>
    </subcellularLocation>
</comment>
<dbReference type="AlphaFoldDB" id="A0A1I5UPA4"/>
<feature type="domain" description="Mur ligase N-terminal catalytic" evidence="14">
    <location>
        <begin position="24"/>
        <end position="98"/>
    </location>
</feature>
<feature type="binding site" evidence="12">
    <location>
        <begin position="154"/>
        <end position="155"/>
    </location>
    <ligand>
        <name>UDP-N-acetyl-alpha-D-muramoyl-L-alanyl-D-glutamate</name>
        <dbReference type="ChEBI" id="CHEBI:83900"/>
    </ligand>
</feature>
<feature type="domain" description="Mur ligase central" evidence="16">
    <location>
        <begin position="110"/>
        <end position="305"/>
    </location>
</feature>